<reference evidence="2 3" key="1">
    <citation type="journal article" date="2022" name="G3 (Bethesda)">
        <title>Whole-genome sequence and methylome profiling of the almond [Prunus dulcis (Mill.) D.A. Webb] cultivar 'Nonpareil'.</title>
        <authorList>
            <person name="D'Amico-Willman K.M."/>
            <person name="Ouma W.Z."/>
            <person name="Meulia T."/>
            <person name="Sideli G.M."/>
            <person name="Gradziel T.M."/>
            <person name="Fresnedo-Ramirez J."/>
        </authorList>
    </citation>
    <scope>NUCLEOTIDE SEQUENCE [LARGE SCALE GENOMIC DNA]</scope>
    <source>
        <strain evidence="2">Clone GOH B32 T37-40</strain>
    </source>
</reference>
<accession>A0AAD4VM17</accession>
<dbReference type="Pfam" id="PF07727">
    <property type="entry name" value="RVT_2"/>
    <property type="match status" value="1"/>
</dbReference>
<evidence type="ECO:0000313" key="3">
    <source>
        <dbReference type="Proteomes" id="UP001054821"/>
    </source>
</evidence>
<proteinExistence type="predicted"/>
<organism evidence="2 3">
    <name type="scientific">Prunus dulcis</name>
    <name type="common">Almond</name>
    <name type="synonym">Amygdalus dulcis</name>
    <dbReference type="NCBI Taxonomy" id="3755"/>
    <lineage>
        <taxon>Eukaryota</taxon>
        <taxon>Viridiplantae</taxon>
        <taxon>Streptophyta</taxon>
        <taxon>Embryophyta</taxon>
        <taxon>Tracheophyta</taxon>
        <taxon>Spermatophyta</taxon>
        <taxon>Magnoliopsida</taxon>
        <taxon>eudicotyledons</taxon>
        <taxon>Gunneridae</taxon>
        <taxon>Pentapetalae</taxon>
        <taxon>rosids</taxon>
        <taxon>fabids</taxon>
        <taxon>Rosales</taxon>
        <taxon>Rosaceae</taxon>
        <taxon>Amygdaloideae</taxon>
        <taxon>Amygdaleae</taxon>
        <taxon>Prunus</taxon>
    </lineage>
</organism>
<dbReference type="InterPro" id="IPR013103">
    <property type="entry name" value="RVT_2"/>
</dbReference>
<protein>
    <recommendedName>
        <fullName evidence="1">Reverse transcriptase Ty1/copia-type domain-containing protein</fullName>
    </recommendedName>
</protein>
<comment type="caution">
    <text evidence="2">The sequence shown here is derived from an EMBL/GenBank/DDBJ whole genome shotgun (WGS) entry which is preliminary data.</text>
</comment>
<evidence type="ECO:0000259" key="1">
    <source>
        <dbReference type="Pfam" id="PF07727"/>
    </source>
</evidence>
<dbReference type="Proteomes" id="UP001054821">
    <property type="component" value="Chromosome 5"/>
</dbReference>
<feature type="domain" description="Reverse transcriptase Ty1/copia-type" evidence="1">
    <location>
        <begin position="1"/>
        <end position="64"/>
    </location>
</feature>
<evidence type="ECO:0000313" key="2">
    <source>
        <dbReference type="EMBL" id="KAI5327615.1"/>
    </source>
</evidence>
<dbReference type="AlphaFoldDB" id="A0AAD4VM17"/>
<dbReference type="EMBL" id="JAJFAZ020000005">
    <property type="protein sequence ID" value="KAI5327615.1"/>
    <property type="molecule type" value="Genomic_DNA"/>
</dbReference>
<keyword evidence="3" id="KW-1185">Reference proteome</keyword>
<sequence>MLDKFKEDMMMKYEMTDLGLLHHFLDMGVVQTNSSIFIHQKKYASSLLNKFGLNECKTVTTPLVATKKLTKGDGSGATSEEQYRSIVGSLLYLTATRQILCMPLAYLLDSCIALQANTMELPNVCSDISRELHIRLDEELAMSAFSYQKEFQEKEDGRKSLRLEGYDVYSLERYEDEGKAWSYACSLRMEVDGSGMTVMTAGMLAIAEEG</sequence>
<name>A0AAD4VM17_PRUDU</name>
<gene>
    <name evidence="2" type="ORF">L3X38_027011</name>
</gene>